<dbReference type="AlphaFoldDB" id="A0A1W2BCK2"/>
<proteinExistence type="inferred from homology"/>
<dbReference type="PROSITE" id="PS51900">
    <property type="entry name" value="CB"/>
    <property type="match status" value="1"/>
</dbReference>
<dbReference type="Pfam" id="PF00589">
    <property type="entry name" value="Phage_integrase"/>
    <property type="match status" value="1"/>
</dbReference>
<evidence type="ECO:0000256" key="1">
    <source>
        <dbReference type="ARBA" id="ARBA00008857"/>
    </source>
</evidence>
<dbReference type="InterPro" id="IPR013762">
    <property type="entry name" value="Integrase-like_cat_sf"/>
</dbReference>
<dbReference type="Proteomes" id="UP000192656">
    <property type="component" value="Unassembled WGS sequence"/>
</dbReference>
<gene>
    <name evidence="8" type="ORF">SAMN06297251_10649</name>
</gene>
<dbReference type="Gene3D" id="1.10.443.10">
    <property type="entry name" value="Intergrase catalytic core"/>
    <property type="match status" value="1"/>
</dbReference>
<evidence type="ECO:0000256" key="3">
    <source>
        <dbReference type="ARBA" id="ARBA00023125"/>
    </source>
</evidence>
<dbReference type="InterPro" id="IPR002104">
    <property type="entry name" value="Integrase_catalytic"/>
</dbReference>
<evidence type="ECO:0000256" key="5">
    <source>
        <dbReference type="PROSITE-ProRule" id="PRU01248"/>
    </source>
</evidence>
<dbReference type="EMBL" id="FWXR01000006">
    <property type="protein sequence ID" value="SMC70564.1"/>
    <property type="molecule type" value="Genomic_DNA"/>
</dbReference>
<dbReference type="InterPro" id="IPR011010">
    <property type="entry name" value="DNA_brk_join_enz"/>
</dbReference>
<dbReference type="GO" id="GO:0006310">
    <property type="term" value="P:DNA recombination"/>
    <property type="evidence" value="ECO:0007669"/>
    <property type="project" value="UniProtKB-KW"/>
</dbReference>
<keyword evidence="9" id="KW-1185">Reference proteome</keyword>
<evidence type="ECO:0000259" key="6">
    <source>
        <dbReference type="PROSITE" id="PS51898"/>
    </source>
</evidence>
<accession>A0A1W2BCK2</accession>
<dbReference type="InterPro" id="IPR010998">
    <property type="entry name" value="Integrase_recombinase_N"/>
</dbReference>
<dbReference type="CDD" id="cd01189">
    <property type="entry name" value="INT_ICEBs1_C_like"/>
    <property type="match status" value="1"/>
</dbReference>
<keyword evidence="4" id="KW-0233">DNA recombination</keyword>
<keyword evidence="2" id="KW-0229">DNA integration</keyword>
<reference evidence="8 9" key="1">
    <citation type="submission" date="2017-04" db="EMBL/GenBank/DDBJ databases">
        <authorList>
            <person name="Afonso C.L."/>
            <person name="Miller P.J."/>
            <person name="Scott M.A."/>
            <person name="Spackman E."/>
            <person name="Goraichik I."/>
            <person name="Dimitrov K.M."/>
            <person name="Suarez D.L."/>
            <person name="Swayne D.E."/>
        </authorList>
    </citation>
    <scope>NUCLEOTIDE SEQUENCE [LARGE SCALE GENOMIC DNA]</scope>
    <source>
        <strain evidence="8 9">CGMCC 1.10972</strain>
    </source>
</reference>
<evidence type="ECO:0000313" key="8">
    <source>
        <dbReference type="EMBL" id="SMC70564.1"/>
    </source>
</evidence>
<protein>
    <submittedName>
        <fullName evidence="8">Site-specific recombinase XerD</fullName>
    </submittedName>
</protein>
<dbReference type="InterPro" id="IPR050090">
    <property type="entry name" value="Tyrosine_recombinase_XerCD"/>
</dbReference>
<dbReference type="Gene3D" id="1.10.150.130">
    <property type="match status" value="1"/>
</dbReference>
<dbReference type="RefSeq" id="WP_084409712.1">
    <property type="nucleotide sequence ID" value="NZ_FWXR01000006.1"/>
</dbReference>
<dbReference type="GO" id="GO:0015074">
    <property type="term" value="P:DNA integration"/>
    <property type="evidence" value="ECO:0007669"/>
    <property type="project" value="UniProtKB-KW"/>
</dbReference>
<evidence type="ECO:0000256" key="4">
    <source>
        <dbReference type="ARBA" id="ARBA00023172"/>
    </source>
</evidence>
<dbReference type="SUPFAM" id="SSF56349">
    <property type="entry name" value="DNA breaking-rejoining enzymes"/>
    <property type="match status" value="1"/>
</dbReference>
<comment type="similarity">
    <text evidence="1">Belongs to the 'phage' integrase family.</text>
</comment>
<dbReference type="PROSITE" id="PS51898">
    <property type="entry name" value="TYR_RECOMBINASE"/>
    <property type="match status" value="1"/>
</dbReference>
<evidence type="ECO:0000259" key="7">
    <source>
        <dbReference type="PROSITE" id="PS51900"/>
    </source>
</evidence>
<dbReference type="PANTHER" id="PTHR30349:SF64">
    <property type="entry name" value="PROPHAGE INTEGRASE INTD-RELATED"/>
    <property type="match status" value="1"/>
</dbReference>
<keyword evidence="3 5" id="KW-0238">DNA-binding</keyword>
<sequence>MSVRKRTWTTKGVEKSAWVVDYMDTTGKRRLKSFRLKKEADAFAATASVEVLEGTHVADSASVTVEKAGALWLASANAAGLERSTIASYEQHLRLHIVPFIGPTKVSALSIPAVRAFEDQLRENGRTAVMARRVIVSLGTMLADAQERGLVRRNIVRDLRGGRGGRDDRQEKRHRGKLKVGTDIPTREEVKELLSAATGRWRPFLLVATFCGLRASELRGLRWHDVDLERRLVHIRQRADRFNEIGPPKSIKSERTVPAPAVVINALKEWKLACPKGDLDLVFPNGAGKIEELTNILRRGLRPTWIAAGISVPTSKLRQDGSPVMVAKYSGMHALRHFYASWCINRKEEGGLGLPPKTVQDRMGHSTIALTMDRYSHLFPNDDDGTELEQASAWLAN</sequence>
<organism evidence="8 9">
    <name type="scientific">Fulvimarina manganoxydans</name>
    <dbReference type="NCBI Taxonomy" id="937218"/>
    <lineage>
        <taxon>Bacteria</taxon>
        <taxon>Pseudomonadati</taxon>
        <taxon>Pseudomonadota</taxon>
        <taxon>Alphaproteobacteria</taxon>
        <taxon>Hyphomicrobiales</taxon>
        <taxon>Aurantimonadaceae</taxon>
        <taxon>Fulvimarina</taxon>
    </lineage>
</organism>
<evidence type="ECO:0000313" key="9">
    <source>
        <dbReference type="Proteomes" id="UP000192656"/>
    </source>
</evidence>
<dbReference type="GO" id="GO:0003677">
    <property type="term" value="F:DNA binding"/>
    <property type="evidence" value="ECO:0007669"/>
    <property type="project" value="UniProtKB-UniRule"/>
</dbReference>
<dbReference type="OrthoDB" id="9785687at2"/>
<dbReference type="InterPro" id="IPR044068">
    <property type="entry name" value="CB"/>
</dbReference>
<dbReference type="STRING" id="937218.SAMN06297251_10649"/>
<feature type="domain" description="Core-binding (CB)" evidence="7">
    <location>
        <begin position="63"/>
        <end position="146"/>
    </location>
</feature>
<dbReference type="PANTHER" id="PTHR30349">
    <property type="entry name" value="PHAGE INTEGRASE-RELATED"/>
    <property type="match status" value="1"/>
</dbReference>
<evidence type="ECO:0000256" key="2">
    <source>
        <dbReference type="ARBA" id="ARBA00022908"/>
    </source>
</evidence>
<feature type="domain" description="Tyr recombinase" evidence="6">
    <location>
        <begin position="180"/>
        <end position="388"/>
    </location>
</feature>
<name>A0A1W2BCK2_9HYPH</name>